<evidence type="ECO:0000313" key="3">
    <source>
        <dbReference type="Proteomes" id="UP000321820"/>
    </source>
</evidence>
<proteinExistence type="predicted"/>
<dbReference type="Proteomes" id="UP000321820">
    <property type="component" value="Chromosome"/>
</dbReference>
<organism evidence="2 3">
    <name type="scientific">Terriglobus albidus</name>
    <dbReference type="NCBI Taxonomy" id="1592106"/>
    <lineage>
        <taxon>Bacteria</taxon>
        <taxon>Pseudomonadati</taxon>
        <taxon>Acidobacteriota</taxon>
        <taxon>Terriglobia</taxon>
        <taxon>Terriglobales</taxon>
        <taxon>Acidobacteriaceae</taxon>
        <taxon>Terriglobus</taxon>
    </lineage>
</organism>
<reference evidence="2 3" key="1">
    <citation type="submission" date="2019-08" db="EMBL/GenBank/DDBJ databases">
        <title>Complete genome sequence of Terriglobus albidus strain ORNL.</title>
        <authorList>
            <person name="Podar M."/>
        </authorList>
    </citation>
    <scope>NUCLEOTIDE SEQUENCE [LARGE SCALE GENOMIC DNA]</scope>
    <source>
        <strain evidence="2 3">ORNL</strain>
    </source>
</reference>
<evidence type="ECO:0000256" key="1">
    <source>
        <dbReference type="SAM" id="SignalP"/>
    </source>
</evidence>
<accession>A0A5B9EKU7</accession>
<name>A0A5B9EKU7_9BACT</name>
<keyword evidence="1" id="KW-0732">Signal</keyword>
<feature type="signal peptide" evidence="1">
    <location>
        <begin position="1"/>
        <end position="20"/>
    </location>
</feature>
<gene>
    <name evidence="2" type="ORF">FTW19_25150</name>
</gene>
<keyword evidence="3" id="KW-1185">Reference proteome</keyword>
<protein>
    <submittedName>
        <fullName evidence="2">Uncharacterized protein</fullName>
    </submittedName>
</protein>
<dbReference type="AlphaFoldDB" id="A0A5B9EKU7"/>
<sequence length="363" mass="40513">MRRFLPTLLWVFCLVPVAAAQQPAAAPVMQPGPTPVVTTETVTTPQMLQQWLVSRDPRLVAWAAYFAQKTQDPQTMAAIETLVQDWPVSSGQGRPYTVYFYEPSRLAMLAMLDALIQGKISIPVGAIAGLEDLFPVQAAFLARQLPREASQELLRRWFSSVNENLLTKIAAMMLADRPDPQLVGPIVAKSEEHLTIYVVSSKTSIPLSGGGACGDSMGVHDPLGWPPVYNYELSEHDDNAEGELVRVDNDVIGYKRYVATHGHGSCYAVWPLNAVTRHHLIAHFLGVSAKDMPWHPEESSTIVWQGRAMYSRQLGRVVEAEQRKLRRTVFQLRQRGLLRPDQHVMPQFSLEVKCMIKPCPLTP</sequence>
<dbReference type="KEGG" id="talb:FTW19_25150"/>
<dbReference type="RefSeq" id="WP_147650295.1">
    <property type="nucleotide sequence ID" value="NZ_CP042806.1"/>
</dbReference>
<dbReference type="EMBL" id="CP042806">
    <property type="protein sequence ID" value="QEE31001.1"/>
    <property type="molecule type" value="Genomic_DNA"/>
</dbReference>
<feature type="chain" id="PRO_5023087102" evidence="1">
    <location>
        <begin position="21"/>
        <end position="363"/>
    </location>
</feature>
<dbReference type="OrthoDB" id="9936083at2"/>
<evidence type="ECO:0000313" key="2">
    <source>
        <dbReference type="EMBL" id="QEE31001.1"/>
    </source>
</evidence>